<dbReference type="Pfam" id="PF00990">
    <property type="entry name" value="GGDEF"/>
    <property type="match status" value="1"/>
</dbReference>
<accession>A0A1H6F2H6</accession>
<dbReference type="GO" id="GO:0043709">
    <property type="term" value="P:cell adhesion involved in single-species biofilm formation"/>
    <property type="evidence" value="ECO:0007669"/>
    <property type="project" value="TreeGrafter"/>
</dbReference>
<evidence type="ECO:0000256" key="5">
    <source>
        <dbReference type="SAM" id="Coils"/>
    </source>
</evidence>
<dbReference type="PANTHER" id="PTHR45138">
    <property type="entry name" value="REGULATORY COMPONENTS OF SENSORY TRANSDUCTION SYSTEM"/>
    <property type="match status" value="1"/>
</dbReference>
<dbReference type="EMBL" id="FMSV02000046">
    <property type="protein sequence ID" value="SEH04357.1"/>
    <property type="molecule type" value="Genomic_DNA"/>
</dbReference>
<name>A0A1H6F2H6_9GAMM</name>
<feature type="domain" description="Response regulatory" evidence="6">
    <location>
        <begin position="4"/>
        <end position="122"/>
    </location>
</feature>
<sequence>MRPTVLIVDDHEENLLALEMLLEQERDIEICRALSGKEALRQLLGQEFALVLLDVQMPEMDGFEVAELMRANPSTRLIPIIFITAISKEERYRFQGYEAGAVDYLYKPLDSFILQSKVQVFIQLWRQRRDLELAYQKLEEANQCIINQKNMLQKMAIQDHLTGLYQRRWFDHLIKSELGAVMRTNTPLALAILDIDHFKQINDSYGHLAGDVVLVGLAATLKNAMREYDTAFRFGGEEFAVLLRGTTKVQAIKVCQRLRMMLEQEHYVYQGQEFRITVSIGLCATDHLPDATRERMIEQADKELYRAKAAGRNQVCPES</sequence>
<dbReference type="GO" id="GO:0052621">
    <property type="term" value="F:diguanylate cyclase activity"/>
    <property type="evidence" value="ECO:0007669"/>
    <property type="project" value="UniProtKB-EC"/>
</dbReference>
<dbReference type="SMART" id="SM00267">
    <property type="entry name" value="GGDEF"/>
    <property type="match status" value="1"/>
</dbReference>
<keyword evidence="9" id="KW-1185">Reference proteome</keyword>
<feature type="coiled-coil region" evidence="5">
    <location>
        <begin position="128"/>
        <end position="155"/>
    </location>
</feature>
<evidence type="ECO:0000256" key="3">
    <source>
        <dbReference type="ARBA" id="ARBA00034247"/>
    </source>
</evidence>
<dbReference type="Pfam" id="PF00072">
    <property type="entry name" value="Response_reg"/>
    <property type="match status" value="1"/>
</dbReference>
<gene>
    <name evidence="8" type="primary">pleD_1</name>
    <name evidence="8" type="ORF">MBHS_00203</name>
</gene>
<dbReference type="EC" id="2.7.7.65" evidence="2"/>
<dbReference type="CDD" id="cd01949">
    <property type="entry name" value="GGDEF"/>
    <property type="match status" value="1"/>
</dbReference>
<evidence type="ECO:0000259" key="7">
    <source>
        <dbReference type="PROSITE" id="PS50887"/>
    </source>
</evidence>
<reference evidence="8 9" key="1">
    <citation type="submission" date="2016-10" db="EMBL/GenBank/DDBJ databases">
        <authorList>
            <person name="de Groot N.N."/>
        </authorList>
    </citation>
    <scope>NUCLEOTIDE SEQUENCE [LARGE SCALE GENOMIC DNA]</scope>
    <source>
        <strain evidence="8">MBHS1</strain>
    </source>
</reference>
<dbReference type="Proteomes" id="UP000236724">
    <property type="component" value="Unassembled WGS sequence"/>
</dbReference>
<dbReference type="InterPro" id="IPR011006">
    <property type="entry name" value="CheY-like_superfamily"/>
</dbReference>
<keyword evidence="5" id="KW-0175">Coiled coil</keyword>
<dbReference type="InterPro" id="IPR043128">
    <property type="entry name" value="Rev_trsase/Diguanyl_cyclase"/>
</dbReference>
<dbReference type="Gene3D" id="3.40.50.2300">
    <property type="match status" value="1"/>
</dbReference>
<organism evidence="8 9">
    <name type="scientific">Candidatus Venteria ishoeyi</name>
    <dbReference type="NCBI Taxonomy" id="1899563"/>
    <lineage>
        <taxon>Bacteria</taxon>
        <taxon>Pseudomonadati</taxon>
        <taxon>Pseudomonadota</taxon>
        <taxon>Gammaproteobacteria</taxon>
        <taxon>Thiotrichales</taxon>
        <taxon>Thiotrichaceae</taxon>
        <taxon>Venteria</taxon>
    </lineage>
</organism>
<dbReference type="InterPro" id="IPR000160">
    <property type="entry name" value="GGDEF_dom"/>
</dbReference>
<comment type="catalytic activity">
    <reaction evidence="3">
        <text>2 GTP = 3',3'-c-di-GMP + 2 diphosphate</text>
        <dbReference type="Rhea" id="RHEA:24898"/>
        <dbReference type="ChEBI" id="CHEBI:33019"/>
        <dbReference type="ChEBI" id="CHEBI:37565"/>
        <dbReference type="ChEBI" id="CHEBI:58805"/>
        <dbReference type="EC" id="2.7.7.65"/>
    </reaction>
</comment>
<dbReference type="Gene3D" id="3.30.70.270">
    <property type="match status" value="1"/>
</dbReference>
<dbReference type="InterPro" id="IPR001789">
    <property type="entry name" value="Sig_transdc_resp-reg_receiver"/>
</dbReference>
<dbReference type="PANTHER" id="PTHR45138:SF9">
    <property type="entry name" value="DIGUANYLATE CYCLASE DGCM-RELATED"/>
    <property type="match status" value="1"/>
</dbReference>
<feature type="domain" description="GGDEF" evidence="7">
    <location>
        <begin position="186"/>
        <end position="319"/>
    </location>
</feature>
<dbReference type="InterPro" id="IPR029787">
    <property type="entry name" value="Nucleotide_cyclase"/>
</dbReference>
<feature type="modified residue" description="4-aspartylphosphate" evidence="4">
    <location>
        <position position="54"/>
    </location>
</feature>
<keyword evidence="4" id="KW-0597">Phosphoprotein</keyword>
<dbReference type="AlphaFoldDB" id="A0A1H6F2H6"/>
<dbReference type="RefSeq" id="WP_177428110.1">
    <property type="nucleotide sequence ID" value="NZ_FMSV02000046.1"/>
</dbReference>
<dbReference type="PROSITE" id="PS50887">
    <property type="entry name" value="GGDEF"/>
    <property type="match status" value="1"/>
</dbReference>
<dbReference type="GO" id="GO:0000160">
    <property type="term" value="P:phosphorelay signal transduction system"/>
    <property type="evidence" value="ECO:0007669"/>
    <property type="project" value="InterPro"/>
</dbReference>
<evidence type="ECO:0000313" key="9">
    <source>
        <dbReference type="Proteomes" id="UP000236724"/>
    </source>
</evidence>
<protein>
    <recommendedName>
        <fullName evidence="2">diguanylate cyclase</fullName>
        <ecNumber evidence="2">2.7.7.65</ecNumber>
    </recommendedName>
</protein>
<dbReference type="SUPFAM" id="SSF55073">
    <property type="entry name" value="Nucleotide cyclase"/>
    <property type="match status" value="1"/>
</dbReference>
<dbReference type="FunFam" id="3.30.70.270:FF:000001">
    <property type="entry name" value="Diguanylate cyclase domain protein"/>
    <property type="match status" value="1"/>
</dbReference>
<dbReference type="NCBIfam" id="TIGR00254">
    <property type="entry name" value="GGDEF"/>
    <property type="match status" value="1"/>
</dbReference>
<proteinExistence type="predicted"/>
<evidence type="ECO:0000256" key="4">
    <source>
        <dbReference type="PROSITE-ProRule" id="PRU00169"/>
    </source>
</evidence>
<dbReference type="InterPro" id="IPR050469">
    <property type="entry name" value="Diguanylate_Cyclase"/>
</dbReference>
<evidence type="ECO:0000313" key="8">
    <source>
        <dbReference type="EMBL" id="SEH04357.1"/>
    </source>
</evidence>
<evidence type="ECO:0000259" key="6">
    <source>
        <dbReference type="PROSITE" id="PS50110"/>
    </source>
</evidence>
<evidence type="ECO:0000256" key="2">
    <source>
        <dbReference type="ARBA" id="ARBA00012528"/>
    </source>
</evidence>
<comment type="cofactor">
    <cofactor evidence="1">
        <name>Mg(2+)</name>
        <dbReference type="ChEBI" id="CHEBI:18420"/>
    </cofactor>
</comment>
<evidence type="ECO:0000256" key="1">
    <source>
        <dbReference type="ARBA" id="ARBA00001946"/>
    </source>
</evidence>
<dbReference type="GO" id="GO:0005886">
    <property type="term" value="C:plasma membrane"/>
    <property type="evidence" value="ECO:0007669"/>
    <property type="project" value="TreeGrafter"/>
</dbReference>
<dbReference type="GO" id="GO:1902201">
    <property type="term" value="P:negative regulation of bacterial-type flagellum-dependent cell motility"/>
    <property type="evidence" value="ECO:0007669"/>
    <property type="project" value="TreeGrafter"/>
</dbReference>
<dbReference type="SUPFAM" id="SSF52172">
    <property type="entry name" value="CheY-like"/>
    <property type="match status" value="1"/>
</dbReference>
<dbReference type="SMART" id="SM00448">
    <property type="entry name" value="REC"/>
    <property type="match status" value="1"/>
</dbReference>
<dbReference type="PROSITE" id="PS50110">
    <property type="entry name" value="RESPONSE_REGULATORY"/>
    <property type="match status" value="1"/>
</dbReference>